<evidence type="ECO:0000313" key="4">
    <source>
        <dbReference type="Proteomes" id="UP000041254"/>
    </source>
</evidence>
<accession>A0A0G4ERQ5</accession>
<keyword evidence="2" id="KW-0472">Membrane</keyword>
<feature type="region of interest" description="Disordered" evidence="1">
    <location>
        <begin position="1"/>
        <end position="85"/>
    </location>
</feature>
<keyword evidence="4" id="KW-1185">Reference proteome</keyword>
<name>A0A0G4ERQ5_VITBC</name>
<evidence type="ECO:0000256" key="1">
    <source>
        <dbReference type="SAM" id="MobiDB-lite"/>
    </source>
</evidence>
<reference evidence="3 4" key="1">
    <citation type="submission" date="2014-11" db="EMBL/GenBank/DDBJ databases">
        <authorList>
            <person name="Zhu J."/>
            <person name="Qi W."/>
            <person name="Song R."/>
        </authorList>
    </citation>
    <scope>NUCLEOTIDE SEQUENCE [LARGE SCALE GENOMIC DNA]</scope>
</reference>
<organism evidence="3 4">
    <name type="scientific">Vitrella brassicaformis (strain CCMP3155)</name>
    <dbReference type="NCBI Taxonomy" id="1169540"/>
    <lineage>
        <taxon>Eukaryota</taxon>
        <taxon>Sar</taxon>
        <taxon>Alveolata</taxon>
        <taxon>Colpodellida</taxon>
        <taxon>Vitrellaceae</taxon>
        <taxon>Vitrella</taxon>
    </lineage>
</organism>
<feature type="compositionally biased region" description="Low complexity" evidence="1">
    <location>
        <begin position="28"/>
        <end position="39"/>
    </location>
</feature>
<protein>
    <recommendedName>
        <fullName evidence="5">DUF4605 domain-containing protein</fullName>
    </recommendedName>
</protein>
<keyword evidence="2" id="KW-1133">Transmembrane helix</keyword>
<evidence type="ECO:0000256" key="2">
    <source>
        <dbReference type="SAM" id="Phobius"/>
    </source>
</evidence>
<dbReference type="VEuPathDB" id="CryptoDB:Vbra_12799"/>
<dbReference type="AlphaFoldDB" id="A0A0G4ERQ5"/>
<keyword evidence="2" id="KW-0812">Transmembrane</keyword>
<evidence type="ECO:0000313" key="3">
    <source>
        <dbReference type="EMBL" id="CEM00530.1"/>
    </source>
</evidence>
<feature type="compositionally biased region" description="Low complexity" evidence="1">
    <location>
        <begin position="57"/>
        <end position="82"/>
    </location>
</feature>
<gene>
    <name evidence="3" type="ORF">Vbra_12799</name>
</gene>
<dbReference type="InParanoid" id="A0A0G4ERQ5"/>
<dbReference type="EMBL" id="CDMY01000295">
    <property type="protein sequence ID" value="CEM00530.1"/>
    <property type="molecule type" value="Genomic_DNA"/>
</dbReference>
<feature type="transmembrane region" description="Helical" evidence="2">
    <location>
        <begin position="126"/>
        <end position="155"/>
    </location>
</feature>
<dbReference type="Proteomes" id="UP000041254">
    <property type="component" value="Unassembled WGS sequence"/>
</dbReference>
<evidence type="ECO:0008006" key="5">
    <source>
        <dbReference type="Google" id="ProtNLM"/>
    </source>
</evidence>
<proteinExistence type="predicted"/>
<sequence length="177" mass="17911">MVVIIDGEIVPDNDPRAKKAKARGGERGSSSGPGQFRSSSDFHTGSGAEQGGGLFGSSRAASSSQPSAARNASSRPSSMSAPVLGGETGPLVKLQDWIRENTGLTQLQGGLVTPAFAGFPSVLVPWVFLILVAIAVMLFQLKGLIGALVAFFFMLPPSRPSSAGSGAGGGRGAAVGR</sequence>